<dbReference type="InterPro" id="IPR050834">
    <property type="entry name" value="Glycosyltransf_2"/>
</dbReference>
<sequence>MITASAGPTLSVVVCAYTLDRWEDLCAAVASVRAQHPPPAELLLVIDHCPALERRAAAELPARVLANAGPKGLSGARNTGMAAATGEVVAFLDDDAVAAPGWTARLLAGYRDPAVLGVGGLVEPWWETGRPGWFPPEFDWVVGCSYRGLPEHACAVRNFIGANMSFRRAEALAAGGFRTELGRVGTRPLGCEETELCLRITARSPAALLRHDPGAVVRHHVPPARTSWAYFRARCYAEGRSKAVVARLAGARPALSSERGYLLHTLPAAIARGLGRGELRSVGASLAGAATTAFGYALGRLARPLPPPGRSARPGGGAAPATQVPATQVPATEGPATAGPRSV</sequence>
<dbReference type="InterPro" id="IPR001173">
    <property type="entry name" value="Glyco_trans_2-like"/>
</dbReference>
<dbReference type="InterPro" id="IPR029044">
    <property type="entry name" value="Nucleotide-diphossugar_trans"/>
</dbReference>
<accession>A0ABZ1W4K7</accession>
<evidence type="ECO:0000313" key="3">
    <source>
        <dbReference type="EMBL" id="WUS55760.1"/>
    </source>
</evidence>
<dbReference type="Pfam" id="PF00535">
    <property type="entry name" value="Glycos_transf_2"/>
    <property type="match status" value="1"/>
</dbReference>
<dbReference type="EMBL" id="CP108482">
    <property type="protein sequence ID" value="WUS55760.1"/>
    <property type="molecule type" value="Genomic_DNA"/>
</dbReference>
<evidence type="ECO:0000313" key="4">
    <source>
        <dbReference type="Proteomes" id="UP001432014"/>
    </source>
</evidence>
<reference evidence="3 4" key="1">
    <citation type="submission" date="2022-10" db="EMBL/GenBank/DDBJ databases">
        <title>The complete genomes of actinobacterial strains from the NBC collection.</title>
        <authorList>
            <person name="Joergensen T.S."/>
            <person name="Alvarez Arevalo M."/>
            <person name="Sterndorff E.B."/>
            <person name="Faurdal D."/>
            <person name="Vuksanovic O."/>
            <person name="Mourched A.-S."/>
            <person name="Charusanti P."/>
            <person name="Shaw S."/>
            <person name="Blin K."/>
            <person name="Weber T."/>
        </authorList>
    </citation>
    <scope>NUCLEOTIDE SEQUENCE [LARGE SCALE GENOMIC DNA]</scope>
    <source>
        <strain evidence="3 4">NBC_01247</strain>
    </source>
</reference>
<dbReference type="PANTHER" id="PTHR43685">
    <property type="entry name" value="GLYCOSYLTRANSFERASE"/>
    <property type="match status" value="1"/>
</dbReference>
<evidence type="ECO:0000256" key="1">
    <source>
        <dbReference type="SAM" id="MobiDB-lite"/>
    </source>
</evidence>
<dbReference type="PANTHER" id="PTHR43685:SF2">
    <property type="entry name" value="GLYCOSYLTRANSFERASE 2-LIKE DOMAIN-CONTAINING PROTEIN"/>
    <property type="match status" value="1"/>
</dbReference>
<keyword evidence="4" id="KW-1185">Reference proteome</keyword>
<proteinExistence type="predicted"/>
<evidence type="ECO:0000259" key="2">
    <source>
        <dbReference type="Pfam" id="PF00535"/>
    </source>
</evidence>
<gene>
    <name evidence="3" type="ORF">OG469_09670</name>
</gene>
<feature type="region of interest" description="Disordered" evidence="1">
    <location>
        <begin position="304"/>
        <end position="343"/>
    </location>
</feature>
<name>A0ABZ1W4K7_9ACTN</name>
<dbReference type="Proteomes" id="UP001432014">
    <property type="component" value="Chromosome"/>
</dbReference>
<feature type="domain" description="Glycosyltransferase 2-like" evidence="2">
    <location>
        <begin position="11"/>
        <end position="120"/>
    </location>
</feature>
<dbReference type="SUPFAM" id="SSF53448">
    <property type="entry name" value="Nucleotide-diphospho-sugar transferases"/>
    <property type="match status" value="1"/>
</dbReference>
<dbReference type="Gene3D" id="3.90.550.10">
    <property type="entry name" value="Spore Coat Polysaccharide Biosynthesis Protein SpsA, Chain A"/>
    <property type="match status" value="1"/>
</dbReference>
<dbReference type="RefSeq" id="WP_329499615.1">
    <property type="nucleotide sequence ID" value="NZ_CP108460.1"/>
</dbReference>
<organism evidence="3 4">
    <name type="scientific">Kitasatospora herbaricolor</name>
    <dbReference type="NCBI Taxonomy" id="68217"/>
    <lineage>
        <taxon>Bacteria</taxon>
        <taxon>Bacillati</taxon>
        <taxon>Actinomycetota</taxon>
        <taxon>Actinomycetes</taxon>
        <taxon>Kitasatosporales</taxon>
        <taxon>Streptomycetaceae</taxon>
        <taxon>Kitasatospora</taxon>
    </lineage>
</organism>
<protein>
    <submittedName>
        <fullName evidence="3">Glycosyltransferase</fullName>
    </submittedName>
</protein>